<organism evidence="2 3">
    <name type="scientific">Dorcoceras hygrometricum</name>
    <dbReference type="NCBI Taxonomy" id="472368"/>
    <lineage>
        <taxon>Eukaryota</taxon>
        <taxon>Viridiplantae</taxon>
        <taxon>Streptophyta</taxon>
        <taxon>Embryophyta</taxon>
        <taxon>Tracheophyta</taxon>
        <taxon>Spermatophyta</taxon>
        <taxon>Magnoliopsida</taxon>
        <taxon>eudicotyledons</taxon>
        <taxon>Gunneridae</taxon>
        <taxon>Pentapetalae</taxon>
        <taxon>asterids</taxon>
        <taxon>lamiids</taxon>
        <taxon>Lamiales</taxon>
        <taxon>Gesneriaceae</taxon>
        <taxon>Didymocarpoideae</taxon>
        <taxon>Trichosporeae</taxon>
        <taxon>Loxocarpinae</taxon>
        <taxon>Dorcoceras</taxon>
    </lineage>
</organism>
<protein>
    <submittedName>
        <fullName evidence="2">Uncharacterized protein</fullName>
    </submittedName>
</protein>
<feature type="region of interest" description="Disordered" evidence="1">
    <location>
        <begin position="176"/>
        <end position="239"/>
    </location>
</feature>
<evidence type="ECO:0000313" key="2">
    <source>
        <dbReference type="EMBL" id="KZV45291.1"/>
    </source>
</evidence>
<dbReference type="Proteomes" id="UP000250235">
    <property type="component" value="Unassembled WGS sequence"/>
</dbReference>
<accession>A0A2Z7CE12</accession>
<keyword evidence="3" id="KW-1185">Reference proteome</keyword>
<sequence length="268" mass="29602">MQFRQQYVLEDPSLSSDTTVGIQWRIRIPRLAPTSFTRKPALQTIGGGRSSIRSTTGSKNPSSACTRRTEEFDTDGITSARWPEQVRRRGGGGVRLGEEGAAELCPNKIQKSKQVATRCRKTWRRPPPPFSARHKAARCRDMRGAWWRSAQHYAQDSDASSMQWPAAVSHLRRATKRGQRTGYRARGSRRLAPTSFTRKPALQTIGGGRSSIRSTTGSKNPSSACTRRTEEFDTDGITSARWPEQVRRRGGGGVRLGEEGAAELCSGG</sequence>
<feature type="region of interest" description="Disordered" evidence="1">
    <location>
        <begin position="41"/>
        <end position="71"/>
    </location>
</feature>
<reference evidence="2 3" key="1">
    <citation type="journal article" date="2015" name="Proc. Natl. Acad. Sci. U.S.A.">
        <title>The resurrection genome of Boea hygrometrica: A blueprint for survival of dehydration.</title>
        <authorList>
            <person name="Xiao L."/>
            <person name="Yang G."/>
            <person name="Zhang L."/>
            <person name="Yang X."/>
            <person name="Zhao S."/>
            <person name="Ji Z."/>
            <person name="Zhou Q."/>
            <person name="Hu M."/>
            <person name="Wang Y."/>
            <person name="Chen M."/>
            <person name="Xu Y."/>
            <person name="Jin H."/>
            <person name="Xiao X."/>
            <person name="Hu G."/>
            <person name="Bao F."/>
            <person name="Hu Y."/>
            <person name="Wan P."/>
            <person name="Li L."/>
            <person name="Deng X."/>
            <person name="Kuang T."/>
            <person name="Xiang C."/>
            <person name="Zhu J.K."/>
            <person name="Oliver M.J."/>
            <person name="He Y."/>
        </authorList>
    </citation>
    <scope>NUCLEOTIDE SEQUENCE [LARGE SCALE GENOMIC DNA]</scope>
    <source>
        <strain evidence="3">cv. XS01</strain>
    </source>
</reference>
<dbReference type="AlphaFoldDB" id="A0A2Z7CE12"/>
<name>A0A2Z7CE12_9LAMI</name>
<evidence type="ECO:0000256" key="1">
    <source>
        <dbReference type="SAM" id="MobiDB-lite"/>
    </source>
</evidence>
<gene>
    <name evidence="2" type="ORF">F511_06809</name>
</gene>
<proteinExistence type="predicted"/>
<evidence type="ECO:0000313" key="3">
    <source>
        <dbReference type="Proteomes" id="UP000250235"/>
    </source>
</evidence>
<dbReference type="EMBL" id="KQ996404">
    <property type="protein sequence ID" value="KZV45291.1"/>
    <property type="molecule type" value="Genomic_DNA"/>
</dbReference>